<keyword evidence="1" id="KW-0812">Transmembrane</keyword>
<organism evidence="3 4">
    <name type="scientific">Salinivibrio kushneri</name>
    <dbReference type="NCBI Taxonomy" id="1908198"/>
    <lineage>
        <taxon>Bacteria</taxon>
        <taxon>Pseudomonadati</taxon>
        <taxon>Pseudomonadota</taxon>
        <taxon>Gammaproteobacteria</taxon>
        <taxon>Vibrionales</taxon>
        <taxon>Vibrionaceae</taxon>
        <taxon>Salinivibrio</taxon>
    </lineage>
</organism>
<comment type="caution">
    <text evidence="3">The sequence shown here is derived from an EMBL/GenBank/DDBJ whole genome shotgun (WGS) entry which is preliminary data.</text>
</comment>
<evidence type="ECO:0000256" key="2">
    <source>
        <dbReference type="SAM" id="SignalP"/>
    </source>
</evidence>
<dbReference type="Gene3D" id="1.20.5.440">
    <property type="entry name" value="ATP synthase delta/epsilon subunit, C-terminal domain"/>
    <property type="match status" value="1"/>
</dbReference>
<dbReference type="EMBL" id="MUEO01000036">
    <property type="protein sequence ID" value="OOE42699.1"/>
    <property type="molecule type" value="Genomic_DNA"/>
</dbReference>
<sequence>MKKLLVVAAVSAACVGVPAFAAGVDTTAAVEEIGQISTAIVAVGGALIGAAATAVSVKWVKGAIFG</sequence>
<reference evidence="3 4" key="1">
    <citation type="journal article" date="2017" name="Genome Announc.">
        <title>Draft Genome Sequences of Salinivibrio proteolyticus, Salinivibrio sharmensis, Salinivibrio siamensis, Salinivibrio costicola subsp. alcaliphilus, Salinivibrio costicola subsp. vallismortis, and 29 New Isolates Belonging to the Genus Salinivibrio.</title>
        <authorList>
            <person name="Lopez-Hermoso C."/>
            <person name="de la Haba R.R."/>
            <person name="Sanchez-Porro C."/>
            <person name="Bayliss S.C."/>
            <person name="Feil E.J."/>
            <person name="Ventosa A."/>
        </authorList>
    </citation>
    <scope>NUCLEOTIDE SEQUENCE [LARGE SCALE GENOMIC DNA]</scope>
    <source>
        <strain evidence="3 4">IC202</strain>
    </source>
</reference>
<keyword evidence="2" id="KW-0732">Signal</keyword>
<evidence type="ECO:0000256" key="1">
    <source>
        <dbReference type="SAM" id="Phobius"/>
    </source>
</evidence>
<gene>
    <name evidence="3" type="ORF">BZG09_12745</name>
</gene>
<evidence type="ECO:0000313" key="4">
    <source>
        <dbReference type="Proteomes" id="UP000188726"/>
    </source>
</evidence>
<evidence type="ECO:0008006" key="5">
    <source>
        <dbReference type="Google" id="ProtNLM"/>
    </source>
</evidence>
<feature type="transmembrane region" description="Helical" evidence="1">
    <location>
        <begin position="39"/>
        <end position="60"/>
    </location>
</feature>
<dbReference type="AlphaFoldDB" id="A0AB36K5G1"/>
<accession>A0AB36K5G1</accession>
<keyword evidence="1" id="KW-0472">Membrane</keyword>
<feature type="chain" id="PRO_5044337005" description="Methyltransferase" evidence="2">
    <location>
        <begin position="22"/>
        <end position="66"/>
    </location>
</feature>
<feature type="signal peptide" evidence="2">
    <location>
        <begin position="1"/>
        <end position="21"/>
    </location>
</feature>
<protein>
    <recommendedName>
        <fullName evidence="5">Methyltransferase</fullName>
    </recommendedName>
</protein>
<dbReference type="Pfam" id="PF05356">
    <property type="entry name" value="Phage_Coat_B"/>
    <property type="match status" value="1"/>
</dbReference>
<dbReference type="Proteomes" id="UP000188726">
    <property type="component" value="Unassembled WGS sequence"/>
</dbReference>
<dbReference type="InterPro" id="IPR008020">
    <property type="entry name" value="G8P"/>
</dbReference>
<name>A0AB36K5G1_9GAMM</name>
<keyword evidence="1" id="KW-1133">Transmembrane helix</keyword>
<dbReference type="RefSeq" id="WP_077459059.1">
    <property type="nucleotide sequence ID" value="NZ_MUEN01000044.1"/>
</dbReference>
<evidence type="ECO:0000313" key="3">
    <source>
        <dbReference type="EMBL" id="OOE42699.1"/>
    </source>
</evidence>
<proteinExistence type="predicted"/>